<dbReference type="PANTHER" id="PTHR44427">
    <property type="entry name" value="CARCINOEMBRYONIC ANTIGEN-RELATED CELL ADHESION MOLECULE 19"/>
    <property type="match status" value="1"/>
</dbReference>
<dbReference type="GO" id="GO:0005886">
    <property type="term" value="C:plasma membrane"/>
    <property type="evidence" value="ECO:0007669"/>
    <property type="project" value="TreeGrafter"/>
</dbReference>
<evidence type="ECO:0000256" key="3">
    <source>
        <dbReference type="ARBA" id="ARBA00023319"/>
    </source>
</evidence>
<dbReference type="InterPro" id="IPR007110">
    <property type="entry name" value="Ig-like_dom"/>
</dbReference>
<dbReference type="InterPro" id="IPR050831">
    <property type="entry name" value="CEA_cell_adhesion"/>
</dbReference>
<feature type="domain" description="Ig-like" evidence="6">
    <location>
        <begin position="145"/>
        <end position="228"/>
    </location>
</feature>
<dbReference type="GO" id="GO:1990782">
    <property type="term" value="F:protein tyrosine kinase binding"/>
    <property type="evidence" value="ECO:0007669"/>
    <property type="project" value="TreeGrafter"/>
</dbReference>
<dbReference type="InterPro" id="IPR003599">
    <property type="entry name" value="Ig_sub"/>
</dbReference>
<keyword evidence="3" id="KW-0393">Immunoglobulin domain</keyword>
<evidence type="ECO:0000256" key="5">
    <source>
        <dbReference type="SAM" id="SignalP"/>
    </source>
</evidence>
<dbReference type="Pfam" id="PF13927">
    <property type="entry name" value="Ig_3"/>
    <property type="match status" value="1"/>
</dbReference>
<evidence type="ECO:0000256" key="2">
    <source>
        <dbReference type="ARBA" id="ARBA00023180"/>
    </source>
</evidence>
<evidence type="ECO:0000259" key="6">
    <source>
        <dbReference type="PROSITE" id="PS50835"/>
    </source>
</evidence>
<dbReference type="SUPFAM" id="SSF48726">
    <property type="entry name" value="Immunoglobulin"/>
    <property type="match status" value="2"/>
</dbReference>
<feature type="signal peptide" evidence="5">
    <location>
        <begin position="1"/>
        <end position="34"/>
    </location>
</feature>
<dbReference type="AlphaFoldDB" id="A0A833YJT4"/>
<dbReference type="EMBL" id="JABVXQ010000014">
    <property type="protein sequence ID" value="KAF6076935.1"/>
    <property type="molecule type" value="Genomic_DNA"/>
</dbReference>
<reference evidence="7 8" key="1">
    <citation type="journal article" date="2020" name="Nature">
        <title>Six reference-quality genomes reveal evolution of bat adaptations.</title>
        <authorList>
            <person name="Jebb D."/>
            <person name="Huang Z."/>
            <person name="Pippel M."/>
            <person name="Hughes G.M."/>
            <person name="Lavrichenko K."/>
            <person name="Devanna P."/>
            <person name="Winkler S."/>
            <person name="Jermiin L.S."/>
            <person name="Skirmuntt E.C."/>
            <person name="Katzourakis A."/>
            <person name="Burkitt-Gray L."/>
            <person name="Ray D.A."/>
            <person name="Sullivan K.A.M."/>
            <person name="Roscito J.G."/>
            <person name="Kirilenko B.M."/>
            <person name="Davalos L.M."/>
            <person name="Corthals A.P."/>
            <person name="Power M.L."/>
            <person name="Jones G."/>
            <person name="Ransome R.D."/>
            <person name="Dechmann D.K.N."/>
            <person name="Locatelli A.G."/>
            <person name="Puechmaille S.J."/>
            <person name="Fedrigo O."/>
            <person name="Jarvis E.D."/>
            <person name="Hiller M."/>
            <person name="Vernes S.C."/>
            <person name="Myers E.W."/>
            <person name="Teeling E.C."/>
        </authorList>
    </citation>
    <scope>NUCLEOTIDE SEQUENCE [LARGE SCALE GENOMIC DNA]</scope>
    <source>
        <strain evidence="7">Bat1K_MPI-CBG_1</strain>
    </source>
</reference>
<feature type="chain" id="PRO_5032752877" description="Ig-like domain-containing protein" evidence="5">
    <location>
        <begin position="35"/>
        <end position="232"/>
    </location>
</feature>
<name>A0A833YJT4_9CHIR</name>
<organism evidence="7 8">
    <name type="scientific">Phyllostomus discolor</name>
    <name type="common">pale spear-nosed bat</name>
    <dbReference type="NCBI Taxonomy" id="89673"/>
    <lineage>
        <taxon>Eukaryota</taxon>
        <taxon>Metazoa</taxon>
        <taxon>Chordata</taxon>
        <taxon>Craniata</taxon>
        <taxon>Vertebrata</taxon>
        <taxon>Euteleostomi</taxon>
        <taxon>Mammalia</taxon>
        <taxon>Eutheria</taxon>
        <taxon>Laurasiatheria</taxon>
        <taxon>Chiroptera</taxon>
        <taxon>Yangochiroptera</taxon>
        <taxon>Phyllostomidae</taxon>
        <taxon>Phyllostominae</taxon>
        <taxon>Phyllostomus</taxon>
    </lineage>
</organism>
<dbReference type="Gene3D" id="2.60.40.10">
    <property type="entry name" value="Immunoglobulins"/>
    <property type="match status" value="2"/>
</dbReference>
<gene>
    <name evidence="7" type="ORF">HJG60_002588</name>
</gene>
<dbReference type="GO" id="GO:0002682">
    <property type="term" value="P:regulation of immune system process"/>
    <property type="evidence" value="ECO:0007669"/>
    <property type="project" value="TreeGrafter"/>
</dbReference>
<dbReference type="InterPro" id="IPR036179">
    <property type="entry name" value="Ig-like_dom_sf"/>
</dbReference>
<evidence type="ECO:0000256" key="1">
    <source>
        <dbReference type="ARBA" id="ARBA00022729"/>
    </source>
</evidence>
<dbReference type="InterPro" id="IPR013106">
    <property type="entry name" value="Ig_V-set"/>
</dbReference>
<dbReference type="SMART" id="SM00408">
    <property type="entry name" value="IGc2"/>
    <property type="match status" value="2"/>
</dbReference>
<dbReference type="SMART" id="SM00409">
    <property type="entry name" value="IG"/>
    <property type="match status" value="2"/>
</dbReference>
<evidence type="ECO:0000313" key="8">
    <source>
        <dbReference type="Proteomes" id="UP000664940"/>
    </source>
</evidence>
<dbReference type="InterPro" id="IPR003598">
    <property type="entry name" value="Ig_sub2"/>
</dbReference>
<dbReference type="Proteomes" id="UP000664940">
    <property type="component" value="Unassembled WGS sequence"/>
</dbReference>
<dbReference type="GO" id="GO:0009986">
    <property type="term" value="C:cell surface"/>
    <property type="evidence" value="ECO:0007669"/>
    <property type="project" value="TreeGrafter"/>
</dbReference>
<comment type="similarity">
    <text evidence="4">Belongs to the immunoglobulin superfamily. CEA family.</text>
</comment>
<dbReference type="PROSITE" id="PS50835">
    <property type="entry name" value="IG_LIKE"/>
    <property type="match status" value="1"/>
</dbReference>
<keyword evidence="1 5" id="KW-0732">Signal</keyword>
<proteinExistence type="inferred from homology"/>
<evidence type="ECO:0000313" key="7">
    <source>
        <dbReference type="EMBL" id="KAF6076935.1"/>
    </source>
</evidence>
<sequence length="232" mass="26120">MGSPSVFTHRGLVHWQGLLLVVLLLNFWSPPTTAQLAIVSTNVAEGKDVRLRLRNVPPNYTGFVWYRGDRANSQNAIASLFITLRMYVNGATNTGRENIFYDGSLLIKEVTRKDAGVYTVVVNLPGSKQEIGFGRLNVYWHVRKPTLRASNTTVTEDKDTMVLTCDTDAVSTHWLFNGMNLQFSETRKLSQDHRSLTIDPVQREDVGYYQCEAPNPVSSADSWALKLHMKSK</sequence>
<comment type="caution">
    <text evidence="7">The sequence shown here is derived from an EMBL/GenBank/DDBJ whole genome shotgun (WGS) entry which is preliminary data.</text>
</comment>
<dbReference type="PANTHER" id="PTHR44427:SF1">
    <property type="entry name" value="CARCINOEMBRYONIC ANTIGEN-RELATED CELL ADHESION MOLECULE 1"/>
    <property type="match status" value="1"/>
</dbReference>
<keyword evidence="2" id="KW-0325">Glycoprotein</keyword>
<dbReference type="InterPro" id="IPR013783">
    <property type="entry name" value="Ig-like_fold"/>
</dbReference>
<accession>A0A833YJT4</accession>
<dbReference type="Pfam" id="PF07686">
    <property type="entry name" value="V-set"/>
    <property type="match status" value="1"/>
</dbReference>
<dbReference type="FunFam" id="2.60.40.10:FF:000244">
    <property type="entry name" value="carcinoembryonic antigen-related cell adhesion molecule 16"/>
    <property type="match status" value="1"/>
</dbReference>
<dbReference type="GO" id="GO:0007165">
    <property type="term" value="P:signal transduction"/>
    <property type="evidence" value="ECO:0007669"/>
    <property type="project" value="TreeGrafter"/>
</dbReference>
<evidence type="ECO:0000256" key="4">
    <source>
        <dbReference type="ARBA" id="ARBA00038222"/>
    </source>
</evidence>
<protein>
    <recommendedName>
        <fullName evidence="6">Ig-like domain-containing protein</fullName>
    </recommendedName>
</protein>